<evidence type="ECO:0000259" key="4">
    <source>
        <dbReference type="Pfam" id="PF14915"/>
    </source>
</evidence>
<sequence>MDDLDDVTQSSETASEDFELHYHNYENILLLIEQHRMECKDSVSLLKICDAVHSFKRLIKLKKNHCKLLKAKILKVENKVTGLQKELSETKEHEKVEQEQELCNLRFTLKQEQEKRKNTDWLYEKIEEQLREKQEQYNKEVEVKQQLKISLRTLDMELKTVRKNLNQVLEERNDIQRQLSQKENVRILQDGILCKQKEIETTQEKMSSELQEAQNQHTEAVRCAEKMKDRLQKLELKNSKLKVIIKKQAEKNEQLQKNLFSANLVSYKLEIELLSMKSIQKEYEKLEKNKKKLEQKVERLKSHIEKNMIKHDQVKQYEKEVQKRARQDLEEKLEQINLFLQTQAESQHLQQIRENNSASIKGQMELRIKHLESELFKMRTQEDSNRKQLGIYQEICLEGFQITKSLSDELDKTNEKLKEVNTKLLIEKHYNRSLQHSTLSTRPVSECHCTVNHDCFVFDRSFTPRRNLVAPTSNPWPSNESMQN</sequence>
<evidence type="ECO:0000313" key="6">
    <source>
        <dbReference type="Proteomes" id="UP000005215"/>
    </source>
</evidence>
<name>A0A287CWB4_ICTTR</name>
<feature type="coiled-coil region" evidence="2">
    <location>
        <begin position="66"/>
        <end position="310"/>
    </location>
</feature>
<organism evidence="5 6">
    <name type="scientific">Ictidomys tridecemlineatus</name>
    <name type="common">Thirteen-lined ground squirrel</name>
    <name type="synonym">Spermophilus tridecemlineatus</name>
    <dbReference type="NCBI Taxonomy" id="43179"/>
    <lineage>
        <taxon>Eukaryota</taxon>
        <taxon>Metazoa</taxon>
        <taxon>Chordata</taxon>
        <taxon>Craniata</taxon>
        <taxon>Vertebrata</taxon>
        <taxon>Euteleostomi</taxon>
        <taxon>Mammalia</taxon>
        <taxon>Eutheria</taxon>
        <taxon>Euarchontoglires</taxon>
        <taxon>Glires</taxon>
        <taxon>Rodentia</taxon>
        <taxon>Sciuromorpha</taxon>
        <taxon>Sciuridae</taxon>
        <taxon>Xerinae</taxon>
        <taxon>Marmotini</taxon>
        <taxon>Ictidomys</taxon>
    </lineage>
</organism>
<feature type="domain" description="CCDC144C-like coiled-coil" evidence="4">
    <location>
        <begin position="107"/>
        <end position="326"/>
    </location>
</feature>
<dbReference type="AlphaFoldDB" id="A0A287CWB4"/>
<dbReference type="STRING" id="43179.ENSSTOP00000025615"/>
<dbReference type="EMBL" id="AGTP01064090">
    <property type="status" value="NOT_ANNOTATED_CDS"/>
    <property type="molecule type" value="Genomic_DNA"/>
</dbReference>
<evidence type="ECO:0000313" key="5">
    <source>
        <dbReference type="Ensembl" id="ENSSTOP00000025615.1"/>
    </source>
</evidence>
<keyword evidence="1 2" id="KW-0175">Coiled coil</keyword>
<dbReference type="GeneTree" id="ENSGT00940000162459"/>
<dbReference type="Pfam" id="PF14915">
    <property type="entry name" value="CCDC144C"/>
    <property type="match status" value="1"/>
</dbReference>
<feature type="domain" description="DUF3496" evidence="3">
    <location>
        <begin position="363"/>
        <end position="467"/>
    </location>
</feature>
<dbReference type="InterPro" id="IPR021885">
    <property type="entry name" value="DUF3496"/>
</dbReference>
<dbReference type="Ensembl" id="ENSSTOT00000036408.1">
    <property type="protein sequence ID" value="ENSSTOP00000025615.1"/>
    <property type="gene ID" value="ENSSTOG00000032005.1"/>
</dbReference>
<accession>A0A287CWB4</accession>
<dbReference type="InterPro" id="IPR039497">
    <property type="entry name" value="CC144C-like_CC_dom"/>
</dbReference>
<keyword evidence="6" id="KW-1185">Reference proteome</keyword>
<protein>
    <submittedName>
        <fullName evidence="5">Uncharacterized protein</fullName>
    </submittedName>
</protein>
<dbReference type="InParanoid" id="A0A287CWB4"/>
<reference evidence="6" key="1">
    <citation type="submission" date="2011-11" db="EMBL/GenBank/DDBJ databases">
        <title>The Draft Genome of Spermophilus tridecemlineatus.</title>
        <authorList>
            <consortium name="The Broad Institute Genome Assembly &amp; Analysis Group"/>
            <consortium name="Computational R&amp;D Group"/>
            <consortium name="and Sequencing Platform"/>
            <person name="Di Palma F."/>
            <person name="Alfoldi J."/>
            <person name="Johnson J."/>
            <person name="Berlin A."/>
            <person name="Gnerre S."/>
            <person name="Jaffe D."/>
            <person name="MacCallum I."/>
            <person name="Young S."/>
            <person name="Walker B.J."/>
            <person name="Lindblad-Toh K."/>
        </authorList>
    </citation>
    <scope>NUCLEOTIDE SEQUENCE [LARGE SCALE GENOMIC DNA]</scope>
</reference>
<dbReference type="Proteomes" id="UP000005215">
    <property type="component" value="Unassembled WGS sequence"/>
</dbReference>
<dbReference type="PANTHER" id="PTHR22245">
    <property type="entry name" value="COILED-COIL DOMAIN-CONTAINING PROTEIN 144A-RELATED"/>
    <property type="match status" value="1"/>
</dbReference>
<reference evidence="5" key="2">
    <citation type="submission" date="2025-08" db="UniProtKB">
        <authorList>
            <consortium name="Ensembl"/>
        </authorList>
    </citation>
    <scope>IDENTIFICATION</scope>
</reference>
<reference evidence="5" key="3">
    <citation type="submission" date="2025-09" db="UniProtKB">
        <authorList>
            <consortium name="Ensembl"/>
        </authorList>
    </citation>
    <scope>IDENTIFICATION</scope>
</reference>
<dbReference type="PANTHER" id="PTHR22245:SF3">
    <property type="entry name" value="COILED-COIL DOMAIN-CONTAINING PROTEIN 144A-RELATED"/>
    <property type="match status" value="1"/>
</dbReference>
<dbReference type="InterPro" id="IPR040118">
    <property type="entry name" value="C144A/B/C"/>
</dbReference>
<evidence type="ECO:0000256" key="1">
    <source>
        <dbReference type="ARBA" id="ARBA00023054"/>
    </source>
</evidence>
<dbReference type="Pfam" id="PF12001">
    <property type="entry name" value="DUF3496"/>
    <property type="match status" value="1"/>
</dbReference>
<evidence type="ECO:0000259" key="3">
    <source>
        <dbReference type="Pfam" id="PF12001"/>
    </source>
</evidence>
<evidence type="ECO:0000256" key="2">
    <source>
        <dbReference type="SAM" id="Coils"/>
    </source>
</evidence>
<proteinExistence type="predicted"/>